<feature type="transmembrane region" description="Helical" evidence="2">
    <location>
        <begin position="146"/>
        <end position="168"/>
    </location>
</feature>
<protein>
    <submittedName>
        <fullName evidence="3">Uncharacterized protein</fullName>
    </submittedName>
</protein>
<feature type="transmembrane region" description="Helical" evidence="2">
    <location>
        <begin position="77"/>
        <end position="98"/>
    </location>
</feature>
<dbReference type="Gene3D" id="1.10.287.1260">
    <property type="match status" value="1"/>
</dbReference>
<organism evidence="3 4">
    <name type="scientific">Nonomuraea mangrovi</name>
    <dbReference type="NCBI Taxonomy" id="2316207"/>
    <lineage>
        <taxon>Bacteria</taxon>
        <taxon>Bacillati</taxon>
        <taxon>Actinomycetota</taxon>
        <taxon>Actinomycetes</taxon>
        <taxon>Streptosporangiales</taxon>
        <taxon>Streptosporangiaceae</taxon>
        <taxon>Nonomuraea</taxon>
    </lineage>
</organism>
<dbReference type="Proteomes" id="UP001597368">
    <property type="component" value="Unassembled WGS sequence"/>
</dbReference>
<dbReference type="InterPro" id="IPR008910">
    <property type="entry name" value="MSC_TM_helix"/>
</dbReference>
<accession>A0ABW4SUJ0</accession>
<dbReference type="EMBL" id="JBHUFV010000020">
    <property type="protein sequence ID" value="MFD1932321.1"/>
    <property type="molecule type" value="Genomic_DNA"/>
</dbReference>
<feature type="compositionally biased region" description="Low complexity" evidence="1">
    <location>
        <begin position="239"/>
        <end position="257"/>
    </location>
</feature>
<evidence type="ECO:0000256" key="2">
    <source>
        <dbReference type="SAM" id="Phobius"/>
    </source>
</evidence>
<keyword evidence="2" id="KW-0812">Transmembrane</keyword>
<dbReference type="RefSeq" id="WP_379572383.1">
    <property type="nucleotide sequence ID" value="NZ_JBHUFV010000020.1"/>
</dbReference>
<name>A0ABW4SUJ0_9ACTN</name>
<feature type="region of interest" description="Disordered" evidence="1">
    <location>
        <begin position="235"/>
        <end position="286"/>
    </location>
</feature>
<feature type="transmembrane region" description="Helical" evidence="2">
    <location>
        <begin position="20"/>
        <end position="41"/>
    </location>
</feature>
<evidence type="ECO:0000256" key="1">
    <source>
        <dbReference type="SAM" id="MobiDB-lite"/>
    </source>
</evidence>
<keyword evidence="2" id="KW-0472">Membrane</keyword>
<evidence type="ECO:0000313" key="4">
    <source>
        <dbReference type="Proteomes" id="UP001597368"/>
    </source>
</evidence>
<keyword evidence="4" id="KW-1185">Reference proteome</keyword>
<evidence type="ECO:0000313" key="3">
    <source>
        <dbReference type="EMBL" id="MFD1932321.1"/>
    </source>
</evidence>
<feature type="transmembrane region" description="Helical" evidence="2">
    <location>
        <begin position="180"/>
        <end position="202"/>
    </location>
</feature>
<keyword evidence="2" id="KW-1133">Transmembrane helix</keyword>
<feature type="transmembrane region" description="Helical" evidence="2">
    <location>
        <begin position="110"/>
        <end position="134"/>
    </location>
</feature>
<comment type="caution">
    <text evidence="3">The sequence shown here is derived from an EMBL/GenBank/DDBJ whole genome shotgun (WGS) entry which is preliminary data.</text>
</comment>
<dbReference type="Pfam" id="PF05552">
    <property type="entry name" value="MS_channel_1st_1"/>
    <property type="match status" value="1"/>
</dbReference>
<reference evidence="4" key="1">
    <citation type="journal article" date="2019" name="Int. J. Syst. Evol. Microbiol.">
        <title>The Global Catalogue of Microorganisms (GCM) 10K type strain sequencing project: providing services to taxonomists for standard genome sequencing and annotation.</title>
        <authorList>
            <consortium name="The Broad Institute Genomics Platform"/>
            <consortium name="The Broad Institute Genome Sequencing Center for Infectious Disease"/>
            <person name="Wu L."/>
            <person name="Ma J."/>
        </authorList>
    </citation>
    <scope>NUCLEOTIDE SEQUENCE [LARGE SCALE GENOMIC DNA]</scope>
    <source>
        <strain evidence="4">ICMP 6774ER</strain>
    </source>
</reference>
<proteinExistence type="predicted"/>
<gene>
    <name evidence="3" type="ORF">ACFSKW_12630</name>
</gene>
<sequence length="286" mass="30166">MNPDDWRRGLVDAWTAIVTFVPKFIAFLVILVIGWLIAKLLQKAVEKGLERVGFDRWVERGGIGRMMERSRYDASSLIAKLIYYAVLLITLQISFSVFGPNPISALLGGVVAWLPKAAVAIIIVVVAAAIANAVKDIVGAALAGLSYGRLLATIAQVFIIALGVIAALNQVEIATTVTMPVLIAFLATVAGILIVGLGGGLVKPMQQRWEGWLHRAEAETGAIRTEAAAYDRGRQDAIAGTEAPARPPAGARTGAPESAQPAPGGYQSRPGEAGGYQSRPGEPPPL</sequence>